<evidence type="ECO:0000313" key="1">
    <source>
        <dbReference type="EMBL" id="KAF0914468.1"/>
    </source>
</evidence>
<proteinExistence type="predicted"/>
<protein>
    <submittedName>
        <fullName evidence="1">Uncharacterized protein</fullName>
    </submittedName>
</protein>
<sequence>MCDSSKPTRNRPINDMIIPFFYDEAATVAEAAVAAERRERERQEKAREKEALAKRWAAHEAVLESIREYDPDEKRYIYTRYHYEADMSDLDLDEESDLAPMRFTATTYSPPDQALRFLRKMINMILSSLPQRYLFPSLH</sequence>
<accession>A0A6G1DPC5</accession>
<evidence type="ECO:0000313" key="2">
    <source>
        <dbReference type="Proteomes" id="UP000479710"/>
    </source>
</evidence>
<dbReference type="Proteomes" id="UP000479710">
    <property type="component" value="Unassembled WGS sequence"/>
</dbReference>
<comment type="caution">
    <text evidence="1">The sequence shown here is derived from an EMBL/GenBank/DDBJ whole genome shotgun (WGS) entry which is preliminary data.</text>
</comment>
<keyword evidence="2" id="KW-1185">Reference proteome</keyword>
<name>A0A6G1DPC5_9ORYZ</name>
<organism evidence="1 2">
    <name type="scientific">Oryza meyeriana var. granulata</name>
    <dbReference type="NCBI Taxonomy" id="110450"/>
    <lineage>
        <taxon>Eukaryota</taxon>
        <taxon>Viridiplantae</taxon>
        <taxon>Streptophyta</taxon>
        <taxon>Embryophyta</taxon>
        <taxon>Tracheophyta</taxon>
        <taxon>Spermatophyta</taxon>
        <taxon>Magnoliopsida</taxon>
        <taxon>Liliopsida</taxon>
        <taxon>Poales</taxon>
        <taxon>Poaceae</taxon>
        <taxon>BOP clade</taxon>
        <taxon>Oryzoideae</taxon>
        <taxon>Oryzeae</taxon>
        <taxon>Oryzinae</taxon>
        <taxon>Oryza</taxon>
        <taxon>Oryza meyeriana</taxon>
    </lineage>
</organism>
<dbReference type="AlphaFoldDB" id="A0A6G1DPC5"/>
<reference evidence="1 2" key="1">
    <citation type="submission" date="2019-11" db="EMBL/GenBank/DDBJ databases">
        <title>Whole genome sequence of Oryza granulata.</title>
        <authorList>
            <person name="Li W."/>
        </authorList>
    </citation>
    <scope>NUCLEOTIDE SEQUENCE [LARGE SCALE GENOMIC DNA]</scope>
    <source>
        <strain evidence="2">cv. Menghai</strain>
        <tissue evidence="1">Leaf</tissue>
    </source>
</reference>
<gene>
    <name evidence="1" type="ORF">E2562_028951</name>
</gene>
<dbReference type="EMBL" id="SPHZ02000006">
    <property type="protein sequence ID" value="KAF0914468.1"/>
    <property type="molecule type" value="Genomic_DNA"/>
</dbReference>